<evidence type="ECO:0000256" key="1">
    <source>
        <dbReference type="SAM" id="MobiDB-lite"/>
    </source>
</evidence>
<evidence type="ECO:0000313" key="2">
    <source>
        <dbReference type="EMBL" id="RLN18404.1"/>
    </source>
</evidence>
<dbReference type="AlphaFoldDB" id="A0A3L6SCZ3"/>
<organism evidence="2 3">
    <name type="scientific">Panicum miliaceum</name>
    <name type="common">Proso millet</name>
    <name type="synonym">Broomcorn millet</name>
    <dbReference type="NCBI Taxonomy" id="4540"/>
    <lineage>
        <taxon>Eukaryota</taxon>
        <taxon>Viridiplantae</taxon>
        <taxon>Streptophyta</taxon>
        <taxon>Embryophyta</taxon>
        <taxon>Tracheophyta</taxon>
        <taxon>Spermatophyta</taxon>
        <taxon>Magnoliopsida</taxon>
        <taxon>Liliopsida</taxon>
        <taxon>Poales</taxon>
        <taxon>Poaceae</taxon>
        <taxon>PACMAD clade</taxon>
        <taxon>Panicoideae</taxon>
        <taxon>Panicodae</taxon>
        <taxon>Paniceae</taxon>
        <taxon>Panicinae</taxon>
        <taxon>Panicum</taxon>
        <taxon>Panicum sect. Panicum</taxon>
    </lineage>
</organism>
<name>A0A3L6SCZ3_PANMI</name>
<dbReference type="EMBL" id="PQIB02000005">
    <property type="protein sequence ID" value="RLN18404.1"/>
    <property type="molecule type" value="Genomic_DNA"/>
</dbReference>
<comment type="caution">
    <text evidence="2">The sequence shown here is derived from an EMBL/GenBank/DDBJ whole genome shotgun (WGS) entry which is preliminary data.</text>
</comment>
<proteinExistence type="predicted"/>
<feature type="region of interest" description="Disordered" evidence="1">
    <location>
        <begin position="100"/>
        <end position="120"/>
    </location>
</feature>
<keyword evidence="3" id="KW-1185">Reference proteome</keyword>
<sequence length="120" mass="13900">MNKWRRYLYLVVDDVNGTYPLRRIDSSTLFFSRNQMQTPYTLVDTPLPRPHLHFTPSRTKDGNGALEFFGFFGRRQMKSLLAAVDYKGVSHMYDAQDRSIHGIVSPNEPKHRNPVSLASR</sequence>
<dbReference type="InterPro" id="IPR012871">
    <property type="entry name" value="DUF1668_ORYSA"/>
</dbReference>
<dbReference type="Pfam" id="PF07893">
    <property type="entry name" value="DUF1668"/>
    <property type="match status" value="1"/>
</dbReference>
<accession>A0A3L6SCZ3</accession>
<dbReference type="Proteomes" id="UP000275267">
    <property type="component" value="Unassembled WGS sequence"/>
</dbReference>
<gene>
    <name evidence="2" type="ORF">C2845_PM02G38420</name>
</gene>
<protein>
    <submittedName>
        <fullName evidence="2">Uncharacterized protein</fullName>
    </submittedName>
</protein>
<reference evidence="3" key="1">
    <citation type="journal article" date="2019" name="Nat. Commun.">
        <title>The genome of broomcorn millet.</title>
        <authorList>
            <person name="Zou C."/>
            <person name="Miki D."/>
            <person name="Li D."/>
            <person name="Tang Q."/>
            <person name="Xiao L."/>
            <person name="Rajput S."/>
            <person name="Deng P."/>
            <person name="Jia W."/>
            <person name="Huang R."/>
            <person name="Zhang M."/>
            <person name="Sun Y."/>
            <person name="Hu J."/>
            <person name="Fu X."/>
            <person name="Schnable P.S."/>
            <person name="Li F."/>
            <person name="Zhang H."/>
            <person name="Feng B."/>
            <person name="Zhu X."/>
            <person name="Liu R."/>
            <person name="Schnable J.C."/>
            <person name="Zhu J.-K."/>
            <person name="Zhang H."/>
        </authorList>
    </citation>
    <scope>NUCLEOTIDE SEQUENCE [LARGE SCALE GENOMIC DNA]</scope>
</reference>
<evidence type="ECO:0000313" key="3">
    <source>
        <dbReference type="Proteomes" id="UP000275267"/>
    </source>
</evidence>
<dbReference type="STRING" id="4540.A0A3L6SCZ3"/>